<dbReference type="Proteomes" id="UP001500724">
    <property type="component" value="Unassembled WGS sequence"/>
</dbReference>
<keyword evidence="3" id="KW-1185">Reference proteome</keyword>
<evidence type="ECO:0000313" key="2">
    <source>
        <dbReference type="EMBL" id="GAA0657661.1"/>
    </source>
</evidence>
<feature type="domain" description="Insertion element IS402-like" evidence="1">
    <location>
        <begin position="1"/>
        <end position="44"/>
    </location>
</feature>
<evidence type="ECO:0000259" key="1">
    <source>
        <dbReference type="Pfam" id="PF13340"/>
    </source>
</evidence>
<proteinExistence type="predicted"/>
<dbReference type="EMBL" id="BAAAGU010000043">
    <property type="protein sequence ID" value="GAA0657661.1"/>
    <property type="molecule type" value="Genomic_DNA"/>
</dbReference>
<protein>
    <recommendedName>
        <fullName evidence="1">Insertion element IS402-like domain-containing protein</fullName>
    </recommendedName>
</protein>
<dbReference type="Pfam" id="PF13340">
    <property type="entry name" value="DUF4096"/>
    <property type="match status" value="1"/>
</dbReference>
<reference evidence="2 3" key="1">
    <citation type="journal article" date="2019" name="Int. J. Syst. Evol. Microbiol.">
        <title>The Global Catalogue of Microorganisms (GCM) 10K type strain sequencing project: providing services to taxonomists for standard genome sequencing and annotation.</title>
        <authorList>
            <consortium name="The Broad Institute Genomics Platform"/>
            <consortium name="The Broad Institute Genome Sequencing Center for Infectious Disease"/>
            <person name="Wu L."/>
            <person name="Ma J."/>
        </authorList>
    </citation>
    <scope>NUCLEOTIDE SEQUENCE [LARGE SCALE GENOMIC DNA]</scope>
    <source>
        <strain evidence="2 3">JCM 10367</strain>
    </source>
</reference>
<dbReference type="InterPro" id="IPR025161">
    <property type="entry name" value="IS402-like_dom"/>
</dbReference>
<gene>
    <name evidence="2" type="ORF">GCM10009535_41000</name>
</gene>
<accession>A0ABN1HL84</accession>
<sequence length="183" mass="20388">MDAVRYVVDNGVKWANLPCDFPPYRRVHAFARRWQVMGLLAELHDRLRDTFRSPSVGPGRSAGVLACPFPITVGWSPVMGRHIRECLEVTGGAGKPEWVEPDVLTEHGVAQWTEMPLWRTRAGVWAVDSSRAVAAGLHCRPIAETIRDTWAWLAADGRPVDHPRWAEHGIAPEKEAKILASLS</sequence>
<organism evidence="2 3">
    <name type="scientific">Streptomyces thermocarboxydovorans</name>
    <dbReference type="NCBI Taxonomy" id="59298"/>
    <lineage>
        <taxon>Bacteria</taxon>
        <taxon>Bacillati</taxon>
        <taxon>Actinomycetota</taxon>
        <taxon>Actinomycetes</taxon>
        <taxon>Kitasatosporales</taxon>
        <taxon>Streptomycetaceae</taxon>
        <taxon>Streptomyces</taxon>
    </lineage>
</organism>
<evidence type="ECO:0000313" key="3">
    <source>
        <dbReference type="Proteomes" id="UP001500724"/>
    </source>
</evidence>
<comment type="caution">
    <text evidence="2">The sequence shown here is derived from an EMBL/GenBank/DDBJ whole genome shotgun (WGS) entry which is preliminary data.</text>
</comment>
<name>A0ABN1HL84_9ACTN</name>